<protein>
    <recommendedName>
        <fullName evidence="2">T20D4.11-like domain-containing protein</fullName>
    </recommendedName>
</protein>
<dbReference type="KEGG" id="crq:GCK72_000953"/>
<feature type="signal peptide" evidence="1">
    <location>
        <begin position="1"/>
        <end position="24"/>
    </location>
</feature>
<evidence type="ECO:0000313" key="4">
    <source>
        <dbReference type="Proteomes" id="UP000483820"/>
    </source>
</evidence>
<dbReference type="GeneID" id="9816390"/>
<evidence type="ECO:0000256" key="1">
    <source>
        <dbReference type="SAM" id="SignalP"/>
    </source>
</evidence>
<dbReference type="CTD" id="9816390"/>
<evidence type="ECO:0000313" key="3">
    <source>
        <dbReference type="EMBL" id="KAF1769139.1"/>
    </source>
</evidence>
<comment type="caution">
    <text evidence="3">The sequence shown here is derived from an EMBL/GenBank/DDBJ whole genome shotgun (WGS) entry which is preliminary data.</text>
</comment>
<proteinExistence type="predicted"/>
<dbReference type="RefSeq" id="XP_003098838.2">
    <property type="nucleotide sequence ID" value="XM_003098790.2"/>
</dbReference>
<accession>A0A6A5HNA7</accession>
<sequence>MTSFFNTIILLVSFPFIYFKYGGSDDYSNNCSSHLKNLENVIDGIISGHYASMKIHEPTEKLHLACTETIECFEKNIGEESDSEHHEWSKLFRIQIKPICDSLRYQSGLFFKCISSFQTAQFELNSNSSTFQSQNTFDSCELTDLEYQELHNVVEQKCGFWALKDMDDHEDYVRSTMCKHKFII</sequence>
<dbReference type="AlphaFoldDB" id="A0A6A5HNA7"/>
<dbReference type="Proteomes" id="UP000483820">
    <property type="component" value="Chromosome I"/>
</dbReference>
<dbReference type="InterPro" id="IPR002542">
    <property type="entry name" value="T20D4.11-like_dom"/>
</dbReference>
<reference evidence="3 4" key="1">
    <citation type="submission" date="2019-12" db="EMBL/GenBank/DDBJ databases">
        <title>Chromosome-level assembly of the Caenorhabditis remanei genome.</title>
        <authorList>
            <person name="Teterina A.A."/>
            <person name="Willis J.H."/>
            <person name="Phillips P.C."/>
        </authorList>
    </citation>
    <scope>NUCLEOTIDE SEQUENCE [LARGE SCALE GENOMIC DNA]</scope>
    <source>
        <strain evidence="3 4">PX506</strain>
        <tissue evidence="3">Whole organism</tissue>
    </source>
</reference>
<organism evidence="3 4">
    <name type="scientific">Caenorhabditis remanei</name>
    <name type="common">Caenorhabditis vulgaris</name>
    <dbReference type="NCBI Taxonomy" id="31234"/>
    <lineage>
        <taxon>Eukaryota</taxon>
        <taxon>Metazoa</taxon>
        <taxon>Ecdysozoa</taxon>
        <taxon>Nematoda</taxon>
        <taxon>Chromadorea</taxon>
        <taxon>Rhabditida</taxon>
        <taxon>Rhabditina</taxon>
        <taxon>Rhabditomorpha</taxon>
        <taxon>Rhabditoidea</taxon>
        <taxon>Rhabditidae</taxon>
        <taxon>Peloderinae</taxon>
        <taxon>Caenorhabditis</taxon>
    </lineage>
</organism>
<dbReference type="EMBL" id="WUAV01000001">
    <property type="protein sequence ID" value="KAF1769139.1"/>
    <property type="molecule type" value="Genomic_DNA"/>
</dbReference>
<keyword evidence="1" id="KW-0732">Signal</keyword>
<evidence type="ECO:0000259" key="2">
    <source>
        <dbReference type="Pfam" id="PF01579"/>
    </source>
</evidence>
<feature type="domain" description="T20D4.11-like" evidence="2">
    <location>
        <begin position="30"/>
        <end position="178"/>
    </location>
</feature>
<feature type="chain" id="PRO_5025439606" description="T20D4.11-like domain-containing protein" evidence="1">
    <location>
        <begin position="25"/>
        <end position="184"/>
    </location>
</feature>
<gene>
    <name evidence="3" type="ORF">GCK72_000953</name>
</gene>
<name>A0A6A5HNA7_CAERE</name>
<dbReference type="Pfam" id="PF01579">
    <property type="entry name" value="DUF19"/>
    <property type="match status" value="1"/>
</dbReference>